<keyword evidence="5" id="KW-0812">Transmembrane</keyword>
<accession>A0A5C8GJ47</accession>
<name>A0A5C8GJ47_9BACT</name>
<keyword evidence="3 4" id="KW-0443">Lipid metabolism</keyword>
<dbReference type="GO" id="GO:0016042">
    <property type="term" value="P:lipid catabolic process"/>
    <property type="evidence" value="ECO:0007669"/>
    <property type="project" value="UniProtKB-UniRule"/>
</dbReference>
<protein>
    <submittedName>
        <fullName evidence="7">Patatin</fullName>
    </submittedName>
</protein>
<evidence type="ECO:0000256" key="4">
    <source>
        <dbReference type="PROSITE-ProRule" id="PRU01161"/>
    </source>
</evidence>
<dbReference type="SUPFAM" id="SSF52151">
    <property type="entry name" value="FabD/lysophospholipase-like"/>
    <property type="match status" value="1"/>
</dbReference>
<dbReference type="InterPro" id="IPR016035">
    <property type="entry name" value="Acyl_Trfase/lysoPLipase"/>
</dbReference>
<dbReference type="RefSeq" id="WP_147785607.1">
    <property type="nucleotide sequence ID" value="NZ_SDIK01000047.1"/>
</dbReference>
<dbReference type="PANTHER" id="PTHR14226:SF76">
    <property type="entry name" value="NTE FAMILY PROTEIN RSSA"/>
    <property type="match status" value="1"/>
</dbReference>
<evidence type="ECO:0000256" key="5">
    <source>
        <dbReference type="SAM" id="Phobius"/>
    </source>
</evidence>
<evidence type="ECO:0000313" key="8">
    <source>
        <dbReference type="Proteomes" id="UP000321612"/>
    </source>
</evidence>
<dbReference type="AlphaFoldDB" id="A0A5C8GJ47"/>
<dbReference type="Proteomes" id="UP000321612">
    <property type="component" value="Unassembled WGS sequence"/>
</dbReference>
<feature type="transmembrane region" description="Helical" evidence="5">
    <location>
        <begin position="46"/>
        <end position="67"/>
    </location>
</feature>
<dbReference type="GO" id="GO:0016787">
    <property type="term" value="F:hydrolase activity"/>
    <property type="evidence" value="ECO:0007669"/>
    <property type="project" value="UniProtKB-UniRule"/>
</dbReference>
<keyword evidence="2 4" id="KW-0442">Lipid degradation</keyword>
<dbReference type="InterPro" id="IPR050301">
    <property type="entry name" value="NTE"/>
</dbReference>
<evidence type="ECO:0000256" key="2">
    <source>
        <dbReference type="ARBA" id="ARBA00022963"/>
    </source>
</evidence>
<reference evidence="8" key="1">
    <citation type="submission" date="2019-05" db="EMBL/GenBank/DDBJ databases">
        <title>Prevotella brunnea sp. nov., isolated from a wound of a patient.</title>
        <authorList>
            <person name="Buhl M."/>
        </authorList>
    </citation>
    <scope>NUCLEOTIDE SEQUENCE [LARGE SCALE GENOMIC DNA]</scope>
    <source>
        <strain evidence="8">A2672</strain>
    </source>
</reference>
<evidence type="ECO:0000256" key="3">
    <source>
        <dbReference type="ARBA" id="ARBA00023098"/>
    </source>
</evidence>
<feature type="active site" description="Proton acceptor" evidence="4">
    <location>
        <position position="171"/>
    </location>
</feature>
<evidence type="ECO:0000256" key="1">
    <source>
        <dbReference type="ARBA" id="ARBA00022801"/>
    </source>
</evidence>
<dbReference type="Gene3D" id="3.40.1090.10">
    <property type="entry name" value="Cytosolic phospholipase A2 catalytic domain"/>
    <property type="match status" value="1"/>
</dbReference>
<keyword evidence="5" id="KW-0472">Membrane</keyword>
<comment type="caution">
    <text evidence="4">Lacks conserved residue(s) required for the propagation of feature annotation.</text>
</comment>
<evidence type="ECO:0000313" key="7">
    <source>
        <dbReference type="EMBL" id="TXJ62002.1"/>
    </source>
</evidence>
<sequence length="301" mass="33389">MRIIEIIRQRLSGKPPEHRKRVALVLSGGGARGYFHIGAIEVLQERGYVITSIAGTSIGALVGGIFANGKLNELKQRILNLNRKQIIGLMDIKPGLDHLATGNRLVEFLHDFTSDVRIENLPLPFCCCASDLISGREKVFTTGSLLTAIRASISIPCFFSPIHEGGSTYVDGSVHNILPLDRVQRTEGDLLVAVNLNGSDNEPHTAYAKPNKTDNGFLAGLRKAIPLPKWQFSENYMNMVMRVTNLMLQTNTRLALGITPPDICVELPMNRFGLFDFDKGADLIRFGREEMARQLDRFESE</sequence>
<dbReference type="PANTHER" id="PTHR14226">
    <property type="entry name" value="NEUROPATHY TARGET ESTERASE/SWISS CHEESE D.MELANOGASTER"/>
    <property type="match status" value="1"/>
</dbReference>
<dbReference type="InterPro" id="IPR002641">
    <property type="entry name" value="PNPLA_dom"/>
</dbReference>
<feature type="short sequence motif" description="GXGXXG" evidence="4">
    <location>
        <begin position="28"/>
        <end position="33"/>
    </location>
</feature>
<keyword evidence="1 4" id="KW-0378">Hydrolase</keyword>
<comment type="caution">
    <text evidence="7">The sequence shown here is derived from an EMBL/GenBank/DDBJ whole genome shotgun (WGS) entry which is preliminary data.</text>
</comment>
<feature type="short sequence motif" description="GXSXG" evidence="4">
    <location>
        <begin position="55"/>
        <end position="59"/>
    </location>
</feature>
<dbReference type="OrthoDB" id="9770965at2"/>
<feature type="active site" description="Nucleophile" evidence="4">
    <location>
        <position position="57"/>
    </location>
</feature>
<keyword evidence="5" id="KW-1133">Transmembrane helix</keyword>
<dbReference type="PROSITE" id="PS51635">
    <property type="entry name" value="PNPLA"/>
    <property type="match status" value="1"/>
</dbReference>
<evidence type="ECO:0000259" key="6">
    <source>
        <dbReference type="PROSITE" id="PS51635"/>
    </source>
</evidence>
<keyword evidence="8" id="KW-1185">Reference proteome</keyword>
<dbReference type="Pfam" id="PF01734">
    <property type="entry name" value="Patatin"/>
    <property type="match status" value="1"/>
</dbReference>
<gene>
    <name evidence="7" type="ORF">ETF27_06405</name>
</gene>
<organism evidence="7 8">
    <name type="scientific">Prevotella brunnea</name>
    <dbReference type="NCBI Taxonomy" id="2508867"/>
    <lineage>
        <taxon>Bacteria</taxon>
        <taxon>Pseudomonadati</taxon>
        <taxon>Bacteroidota</taxon>
        <taxon>Bacteroidia</taxon>
        <taxon>Bacteroidales</taxon>
        <taxon>Prevotellaceae</taxon>
        <taxon>Prevotella</taxon>
    </lineage>
</organism>
<proteinExistence type="predicted"/>
<dbReference type="EMBL" id="SDIK01000047">
    <property type="protein sequence ID" value="TXJ62002.1"/>
    <property type="molecule type" value="Genomic_DNA"/>
</dbReference>
<feature type="domain" description="PNPLA" evidence="6">
    <location>
        <begin position="24"/>
        <end position="184"/>
    </location>
</feature>